<dbReference type="KEGG" id="hli:HLI_21215"/>
<sequence length="1304" mass="141307">MGFIGDQIVKIVGGLIATLYTWLVKPFQDLKLFKTLIFGEDSDEELAYGIFTLDELEKIYQPGMNITVILAVTAILIGITIAGIKISSSAINPSNRTYVYEFLKDLAIVAIVFFNLSTIYTLIFGVNYSIVNVFSASLESGELIELKEEISMEGDDLLGELLIGLTLIGLTVWANFYYLMRKLTLLLFMILGPLMIALYLIPQTKAITAGWFKEFVGTVFVQSIHAFLYWATALISLSKGGIEALIIYVIFIPTSEALRSLFGLGGGMQNNLSKAGSMMGMSALAGIYGSVKGATGDKSVTGALKGAYNGVKDRKSGNESIENDEDGKKVTSAANSGTDTGSTTKAEKMLKPGEITSKAGKAAFGMMGSVAGSPLGPAGSIMGSTAGFVAGGAIGGVAGRVGGAGASALGLAGGKVKEGIKEGKNKFNNVKNAEDIADSQVASELADNETSKWASDNKDQFRKDMKERFPDAHDSAIDGMWDEEVDKVRATNIQKAKKTVGAVRKNDGKYANAQSLADANTNSLTNEWANENKDQFYEDFEKNNPLTSDMTEGEILERGQKRGREWKETVDKKRDQYAGVTNGIAQKHAKGLSPNHAFISKEDFSKDLASEAYDLDKSSYVDNHMKQQSSLSTQELENQYEKKNPNRKENLRGVIEKDSERDSSQNASDLANTSANHLTENWAGDNKQKFFKNFKSNNPEASNEDIELEWSSALNSKRKEFMTASTSAAQSLSGSNDLKNSNISTGDFSDQLSSNLLNTEKKEYAFNHKNGTENAKQDIELDFDSQSNGPRKYLQQAKNTSNGVKTGQLYNRKDVNTGYLASQIANVKTAEDKQQFIQDKSNNSDLSMEQVEQQWSAKEASVHAGHLKNYSQNMPQQIGLDQSISRFKPNTKMRGISAGVAGITGGVTSITGGPASIATGGVAGIATGGIAAGIATSVGTSTFGKMMSDSKLGKVTKAGMIGFGSGFSNANKSAPTSNSSTEIMTAPLVNGISEAKENMKVAWNTPQDAETLKSKQQGFTNAVSYTAGVIAGPGGYQKAGKYANKYNPYNKAVNQQTQEVSDIGHMAQQVDDGYGNKKIAPGALRMVTTGDQSYIQVKDKTGQQQIVSRYGSGDSSLRKGETVYQDLNIEDGSLVQQSTPYKLDSGGGKLQTNRSINVNPSRLVSTKTVNHQEPKDIQSMNQDVDAGQFTSDDVQRQTRNIRMVVSKERSYMVAEDMNTGQDYRVSPYGKGDARLQTGEEKTVKYNVRNKRIVNDEVIDQNGKEDQDYTSSLSPDDLIPSSENKRLQRRKDFDKVRHQSIGGAR</sequence>
<name>A0A410MJ79_9BACI</name>
<evidence type="ECO:0000313" key="4">
    <source>
        <dbReference type="Proteomes" id="UP000287756"/>
    </source>
</evidence>
<feature type="compositionally biased region" description="Polar residues" evidence="1">
    <location>
        <begin position="626"/>
        <end position="637"/>
    </location>
</feature>
<dbReference type="Proteomes" id="UP000287756">
    <property type="component" value="Plasmid pLDW-31"/>
</dbReference>
<geneLocation type="plasmid" evidence="4">
    <name>pldw-31</name>
</geneLocation>
<proteinExistence type="predicted"/>
<feature type="compositionally biased region" description="Polar residues" evidence="1">
    <location>
        <begin position="332"/>
        <end position="344"/>
    </location>
</feature>
<feature type="transmembrane region" description="Helical" evidence="2">
    <location>
        <begin position="66"/>
        <end position="86"/>
    </location>
</feature>
<gene>
    <name evidence="3" type="ORF">HLI_21215</name>
</gene>
<evidence type="ECO:0000256" key="2">
    <source>
        <dbReference type="SAM" id="Phobius"/>
    </source>
</evidence>
<feature type="compositionally biased region" description="Basic and acidic residues" evidence="1">
    <location>
        <begin position="639"/>
        <end position="663"/>
    </location>
</feature>
<keyword evidence="2" id="KW-0472">Membrane</keyword>
<dbReference type="OrthoDB" id="2312556at2"/>
<keyword evidence="2" id="KW-0812">Transmembrane</keyword>
<feature type="transmembrane region" description="Helical" evidence="2">
    <location>
        <begin position="227"/>
        <end position="251"/>
    </location>
</feature>
<feature type="transmembrane region" description="Helical" evidence="2">
    <location>
        <begin position="7"/>
        <end position="24"/>
    </location>
</feature>
<feature type="compositionally biased region" description="Basic and acidic residues" evidence="1">
    <location>
        <begin position="1282"/>
        <end position="1296"/>
    </location>
</feature>
<feature type="transmembrane region" description="Helical" evidence="2">
    <location>
        <begin position="183"/>
        <end position="201"/>
    </location>
</feature>
<evidence type="ECO:0000256" key="1">
    <source>
        <dbReference type="SAM" id="MobiDB-lite"/>
    </source>
</evidence>
<feature type="transmembrane region" description="Helical" evidence="2">
    <location>
        <begin position="106"/>
        <end position="130"/>
    </location>
</feature>
<feature type="compositionally biased region" description="Low complexity" evidence="1">
    <location>
        <begin position="1270"/>
        <end position="1281"/>
    </location>
</feature>
<evidence type="ECO:0000313" key="3">
    <source>
        <dbReference type="EMBL" id="QAS54779.1"/>
    </source>
</evidence>
<feature type="region of interest" description="Disordered" evidence="1">
    <location>
        <begin position="314"/>
        <end position="352"/>
    </location>
</feature>
<reference evidence="3 4" key="1">
    <citation type="submission" date="2018-01" db="EMBL/GenBank/DDBJ databases">
        <title>The whole genome sequencing and assembly of Halobacillus litoralis ERB031 strain.</title>
        <authorList>
            <person name="Lee S.-J."/>
            <person name="Park M.-K."/>
            <person name="Kim J.-Y."/>
            <person name="Lee Y.-J."/>
            <person name="Yi H."/>
            <person name="Bahn Y.-S."/>
            <person name="Kim J.F."/>
            <person name="Lee D.-W."/>
        </authorList>
    </citation>
    <scope>NUCLEOTIDE SEQUENCE [LARGE SCALE GENOMIC DNA]</scope>
    <source>
        <strain evidence="3 4">ERB 031</strain>
        <plasmid evidence="4">pldw-31</plasmid>
    </source>
</reference>
<feature type="transmembrane region" description="Helical" evidence="2">
    <location>
        <begin position="157"/>
        <end position="176"/>
    </location>
</feature>
<organism evidence="3 4">
    <name type="scientific">Halobacillus litoralis</name>
    <dbReference type="NCBI Taxonomy" id="45668"/>
    <lineage>
        <taxon>Bacteria</taxon>
        <taxon>Bacillati</taxon>
        <taxon>Bacillota</taxon>
        <taxon>Bacilli</taxon>
        <taxon>Bacillales</taxon>
        <taxon>Bacillaceae</taxon>
        <taxon>Halobacillus</taxon>
    </lineage>
</organism>
<keyword evidence="2" id="KW-1133">Transmembrane helix</keyword>
<feature type="region of interest" description="Disordered" evidence="1">
    <location>
        <begin position="624"/>
        <end position="671"/>
    </location>
</feature>
<protein>
    <submittedName>
        <fullName evidence="3">Uncharacterized protein</fullName>
    </submittedName>
</protein>
<dbReference type="RefSeq" id="WP_128527008.1">
    <property type="nucleotide sequence ID" value="NZ_CP026119.1"/>
</dbReference>
<accession>A0A410MJ79</accession>
<dbReference type="EMBL" id="CP026119">
    <property type="protein sequence ID" value="QAS54779.1"/>
    <property type="molecule type" value="Genomic_DNA"/>
</dbReference>
<feature type="region of interest" description="Disordered" evidence="1">
    <location>
        <begin position="1257"/>
        <end position="1304"/>
    </location>
</feature>
<keyword evidence="3" id="KW-0614">Plasmid</keyword>